<feature type="transmembrane region" description="Helical" evidence="1">
    <location>
        <begin position="186"/>
        <end position="203"/>
    </location>
</feature>
<proteinExistence type="predicted"/>
<dbReference type="Pfam" id="PF05145">
    <property type="entry name" value="AbrB"/>
    <property type="match status" value="1"/>
</dbReference>
<accession>A0A371X0F8</accession>
<reference evidence="2 3" key="1">
    <citation type="submission" date="2018-08" db="EMBL/GenBank/DDBJ databases">
        <title>Fulvimarina sp. 85, whole genome shotgun sequence.</title>
        <authorList>
            <person name="Tuo L."/>
        </authorList>
    </citation>
    <scope>NUCLEOTIDE SEQUENCE [LARGE SCALE GENOMIC DNA]</scope>
    <source>
        <strain evidence="2 3">85</strain>
    </source>
</reference>
<feature type="transmembrane region" description="Helical" evidence="1">
    <location>
        <begin position="82"/>
        <end position="107"/>
    </location>
</feature>
<feature type="transmembrane region" description="Helical" evidence="1">
    <location>
        <begin position="318"/>
        <end position="339"/>
    </location>
</feature>
<feature type="transmembrane region" description="Helical" evidence="1">
    <location>
        <begin position="145"/>
        <end position="166"/>
    </location>
</feature>
<feature type="transmembrane region" description="Helical" evidence="1">
    <location>
        <begin position="232"/>
        <end position="252"/>
    </location>
</feature>
<keyword evidence="1" id="KW-0472">Membrane</keyword>
<dbReference type="InterPro" id="IPR017516">
    <property type="entry name" value="AbrB_dup"/>
</dbReference>
<sequence>MRFDGYQTIKVLATLAIAGAGGLLASALSLPVAWLLGPMVAVAVASATGLDTRLPNALSQVAFFVLGVQAGSGVTPDVVGQIAIWPFSFAIQMVGVCLITLATYAYLHFGLKWNHETSLFASLPGALAFVVAAAEDTRTDMQRMLIVQTARLLLLIGALTPFLGWLEGGGATEAATRGEPGSPSQYALLFAVSLVAALLGRMLRIPGGLMLGALIGSAAIHASGVSEVAVPSAIALPCLVLLGTLIGSRLYGIERKALLSLMPISIVCFLIGIAFSALAGLLAVLTLPLEPGKVALAYSPGALEALTVLAFQFDIDPAYVAAHHVVRFMGIALIVPFLASRVKRRRARLEDQ</sequence>
<dbReference type="AlphaFoldDB" id="A0A371X0F8"/>
<dbReference type="PIRSF" id="PIRSF038991">
    <property type="entry name" value="Protein_AbrB"/>
    <property type="match status" value="1"/>
</dbReference>
<evidence type="ECO:0000256" key="1">
    <source>
        <dbReference type="SAM" id="Phobius"/>
    </source>
</evidence>
<protein>
    <submittedName>
        <fullName evidence="2">AbrB family transcriptional regulator</fullName>
    </submittedName>
</protein>
<evidence type="ECO:0000313" key="3">
    <source>
        <dbReference type="Proteomes" id="UP000264310"/>
    </source>
</evidence>
<keyword evidence="1" id="KW-1133">Transmembrane helix</keyword>
<feature type="transmembrane region" description="Helical" evidence="1">
    <location>
        <begin position="113"/>
        <end position="133"/>
    </location>
</feature>
<feature type="transmembrane region" description="Helical" evidence="1">
    <location>
        <begin position="12"/>
        <end position="37"/>
    </location>
</feature>
<dbReference type="GO" id="GO:0010468">
    <property type="term" value="P:regulation of gene expression"/>
    <property type="evidence" value="ECO:0007669"/>
    <property type="project" value="InterPro"/>
</dbReference>
<dbReference type="PANTHER" id="PTHR38457:SF1">
    <property type="entry name" value="REGULATOR ABRB-RELATED"/>
    <property type="match status" value="1"/>
</dbReference>
<evidence type="ECO:0000313" key="2">
    <source>
        <dbReference type="EMBL" id="RFC62720.1"/>
    </source>
</evidence>
<dbReference type="GO" id="GO:0016020">
    <property type="term" value="C:membrane"/>
    <property type="evidence" value="ECO:0007669"/>
    <property type="project" value="InterPro"/>
</dbReference>
<comment type="caution">
    <text evidence="2">The sequence shown here is derived from an EMBL/GenBank/DDBJ whole genome shotgun (WGS) entry which is preliminary data.</text>
</comment>
<dbReference type="PANTHER" id="PTHR38457">
    <property type="entry name" value="REGULATOR ABRB-RELATED"/>
    <property type="match status" value="1"/>
</dbReference>
<dbReference type="Proteomes" id="UP000264310">
    <property type="component" value="Unassembled WGS sequence"/>
</dbReference>
<organism evidence="2 3">
    <name type="scientific">Fulvimarina endophytica</name>
    <dbReference type="NCBI Taxonomy" id="2293836"/>
    <lineage>
        <taxon>Bacteria</taxon>
        <taxon>Pseudomonadati</taxon>
        <taxon>Pseudomonadota</taxon>
        <taxon>Alphaproteobacteria</taxon>
        <taxon>Hyphomicrobiales</taxon>
        <taxon>Aurantimonadaceae</taxon>
        <taxon>Fulvimarina</taxon>
    </lineage>
</organism>
<name>A0A371X0F8_9HYPH</name>
<gene>
    <name evidence="2" type="ORF">DYI37_12135</name>
</gene>
<dbReference type="NCBIfam" id="TIGR03082">
    <property type="entry name" value="Gneg_AbrB_dup"/>
    <property type="match status" value="1"/>
</dbReference>
<dbReference type="EMBL" id="QURL01000005">
    <property type="protein sequence ID" value="RFC62720.1"/>
    <property type="molecule type" value="Genomic_DNA"/>
</dbReference>
<keyword evidence="3" id="KW-1185">Reference proteome</keyword>
<dbReference type="InterPro" id="IPR007820">
    <property type="entry name" value="AbrB_fam"/>
</dbReference>
<dbReference type="OrthoDB" id="7157734at2"/>
<keyword evidence="1" id="KW-0812">Transmembrane</keyword>
<feature type="transmembrane region" description="Helical" evidence="1">
    <location>
        <begin position="264"/>
        <end position="287"/>
    </location>
</feature>